<evidence type="ECO:0000313" key="4">
    <source>
        <dbReference type="Proteomes" id="UP001157186"/>
    </source>
</evidence>
<keyword evidence="1" id="KW-0732">Signal</keyword>
<dbReference type="RefSeq" id="WP_284245842.1">
    <property type="nucleotide sequence ID" value="NZ_BSST01000001.1"/>
</dbReference>
<dbReference type="Proteomes" id="UP001157186">
    <property type="component" value="Unassembled WGS sequence"/>
</dbReference>
<dbReference type="Gene3D" id="2.30.30.40">
    <property type="entry name" value="SH3 Domains"/>
    <property type="match status" value="1"/>
</dbReference>
<feature type="domain" description="SH3b" evidence="2">
    <location>
        <begin position="34"/>
        <end position="80"/>
    </location>
</feature>
<dbReference type="InterPro" id="IPR003646">
    <property type="entry name" value="SH3-like_bac-type"/>
</dbReference>
<reference evidence="3 4" key="1">
    <citation type="submission" date="2023-03" db="EMBL/GenBank/DDBJ databases">
        <title>Draft genome sequence of Thalassotalea insulae KCTC 62186T.</title>
        <authorList>
            <person name="Sawabe T."/>
        </authorList>
    </citation>
    <scope>NUCLEOTIDE SEQUENCE [LARGE SCALE GENOMIC DNA]</scope>
    <source>
        <strain evidence="3 4">KCTC 62186</strain>
    </source>
</reference>
<organism evidence="3 4">
    <name type="scientific">Thalassotalea insulae</name>
    <dbReference type="NCBI Taxonomy" id="2056778"/>
    <lineage>
        <taxon>Bacteria</taxon>
        <taxon>Pseudomonadati</taxon>
        <taxon>Pseudomonadota</taxon>
        <taxon>Gammaproteobacteria</taxon>
        <taxon>Alteromonadales</taxon>
        <taxon>Colwelliaceae</taxon>
        <taxon>Thalassotalea</taxon>
    </lineage>
</organism>
<keyword evidence="4" id="KW-1185">Reference proteome</keyword>
<dbReference type="Pfam" id="PF08239">
    <property type="entry name" value="SH3_3"/>
    <property type="match status" value="1"/>
</dbReference>
<feature type="signal peptide" evidence="1">
    <location>
        <begin position="1"/>
        <end position="20"/>
    </location>
</feature>
<feature type="chain" id="PRO_5045911660" description="SH3b domain-containing protein" evidence="1">
    <location>
        <begin position="21"/>
        <end position="170"/>
    </location>
</feature>
<comment type="caution">
    <text evidence="3">The sequence shown here is derived from an EMBL/GenBank/DDBJ whole genome shotgun (WGS) entry which is preliminary data.</text>
</comment>
<accession>A0ABQ6H0B1</accession>
<evidence type="ECO:0000256" key="1">
    <source>
        <dbReference type="SAM" id="SignalP"/>
    </source>
</evidence>
<protein>
    <recommendedName>
        <fullName evidence="2">SH3b domain-containing protein</fullName>
    </recommendedName>
</protein>
<name>A0ABQ6H0B1_9GAMM</name>
<evidence type="ECO:0000313" key="3">
    <source>
        <dbReference type="EMBL" id="GLX79896.1"/>
    </source>
</evidence>
<sequence length="170" mass="18836">MKTKILMLLACILFSSLNVAAEQQSVKAGKLTTNTDLHKQPKYQSDVLTQLLANENVNVARRHRAWYQVLTAQQQRGWVKMLNVRFVGVMKRQGELGVKSVFDSLTKQVTPTASTGIRGFDEEALKTAKADLEQLDLLASYQGNAKRAKDFARAGKIKSNLAISTAVTQN</sequence>
<gene>
    <name evidence="3" type="ORF">tinsulaeT_32360</name>
</gene>
<dbReference type="EMBL" id="BSST01000001">
    <property type="protein sequence ID" value="GLX79896.1"/>
    <property type="molecule type" value="Genomic_DNA"/>
</dbReference>
<evidence type="ECO:0000259" key="2">
    <source>
        <dbReference type="Pfam" id="PF08239"/>
    </source>
</evidence>
<proteinExistence type="predicted"/>